<proteinExistence type="predicted"/>
<dbReference type="GeneID" id="92207921"/>
<organism evidence="2 3">
    <name type="scientific">Lodderomyces beijingensis</name>
    <dbReference type="NCBI Taxonomy" id="1775926"/>
    <lineage>
        <taxon>Eukaryota</taxon>
        <taxon>Fungi</taxon>
        <taxon>Dikarya</taxon>
        <taxon>Ascomycota</taxon>
        <taxon>Saccharomycotina</taxon>
        <taxon>Pichiomycetes</taxon>
        <taxon>Debaryomycetaceae</taxon>
        <taxon>Candida/Lodderomyces clade</taxon>
        <taxon>Lodderomyces</taxon>
    </lineage>
</organism>
<name>A0ABP0ZK36_9ASCO</name>
<evidence type="ECO:0000259" key="1">
    <source>
        <dbReference type="Pfam" id="PF14519"/>
    </source>
</evidence>
<sequence>MKVIFIDSNPVIVKCWQLHYRKIQKLISQYQLPLIQPTTFEFHATTIENYVEHQTLPRGKTSIVTPTNSLSYMGSGFDQYLLKSLLLGTSTVNYKHLENIIQNHQLTRYRGYLIPNHIYKYNLLQLPQTSEYNYKETLAYTHLHITEIIQIPTMVIPEKIDHSHILEAVWSLLTHLTQEDPVQPDNLIIPGLGTGYGKLSEYDSTKIMIFAMVLYNLQFPNSRLGQLKKSLLILFFFNKQYRMFHNFDDVQELEDHVVSEYGQSIELHPGQLMELDQLFKCVQL</sequence>
<dbReference type="EMBL" id="OZ022407">
    <property type="protein sequence ID" value="CAK9438501.1"/>
    <property type="molecule type" value="Genomic_DNA"/>
</dbReference>
<accession>A0ABP0ZK36</accession>
<dbReference type="Proteomes" id="UP001497383">
    <property type="component" value="Chromosome 3"/>
</dbReference>
<feature type="domain" description="Macro-like" evidence="1">
    <location>
        <begin position="2"/>
        <end position="244"/>
    </location>
</feature>
<gene>
    <name evidence="2" type="ORF">LODBEIA_P27250</name>
</gene>
<reference evidence="2 3" key="1">
    <citation type="submission" date="2024-03" db="EMBL/GenBank/DDBJ databases">
        <authorList>
            <person name="Brejova B."/>
        </authorList>
    </citation>
    <scope>NUCLEOTIDE SEQUENCE [LARGE SCALE GENOMIC DNA]</scope>
    <source>
        <strain evidence="2 3">CBS 14171</strain>
    </source>
</reference>
<evidence type="ECO:0000313" key="3">
    <source>
        <dbReference type="Proteomes" id="UP001497383"/>
    </source>
</evidence>
<dbReference type="Pfam" id="PF14519">
    <property type="entry name" value="Macro_2"/>
    <property type="match status" value="1"/>
</dbReference>
<evidence type="ECO:0000313" key="2">
    <source>
        <dbReference type="EMBL" id="CAK9438501.1"/>
    </source>
</evidence>
<keyword evidence="3" id="KW-1185">Reference proteome</keyword>
<dbReference type="Gene3D" id="3.40.220.10">
    <property type="entry name" value="Leucine Aminopeptidase, subunit E, domain 1"/>
    <property type="match status" value="1"/>
</dbReference>
<protein>
    <recommendedName>
        <fullName evidence="1">Macro-like domain-containing protein</fullName>
    </recommendedName>
</protein>
<dbReference type="SUPFAM" id="SSF52949">
    <property type="entry name" value="Macro domain-like"/>
    <property type="match status" value="1"/>
</dbReference>
<dbReference type="RefSeq" id="XP_066829663.1">
    <property type="nucleotide sequence ID" value="XM_066972756.1"/>
</dbReference>
<dbReference type="InterPro" id="IPR043472">
    <property type="entry name" value="Macro_dom-like"/>
</dbReference>
<dbReference type="InterPro" id="IPR028071">
    <property type="entry name" value="Macro-like_dom"/>
</dbReference>